<accession>A0A420I5I4</accession>
<keyword evidence="2" id="KW-1185">Reference proteome</keyword>
<protein>
    <submittedName>
        <fullName evidence="1">Uncharacterized protein</fullName>
    </submittedName>
</protein>
<comment type="caution">
    <text evidence="1">The sequence shown here is derived from an EMBL/GenBank/DDBJ whole genome shotgun (WGS) entry which is preliminary data.</text>
</comment>
<gene>
    <name evidence="1" type="ORF">OnM2_014028</name>
</gene>
<reference evidence="1 2" key="1">
    <citation type="journal article" date="2018" name="BMC Genomics">
        <title>Comparative genome analyses reveal sequence features reflecting distinct modes of host-adaptation between dicot and monocot powdery mildew.</title>
        <authorList>
            <person name="Wu Y."/>
            <person name="Ma X."/>
            <person name="Pan Z."/>
            <person name="Kale S.D."/>
            <person name="Song Y."/>
            <person name="King H."/>
            <person name="Zhang Q."/>
            <person name="Presley C."/>
            <person name="Deng X."/>
            <person name="Wei C.I."/>
            <person name="Xiao S."/>
        </authorList>
    </citation>
    <scope>NUCLEOTIDE SEQUENCE [LARGE SCALE GENOMIC DNA]</scope>
    <source>
        <strain evidence="1">UMSG2</strain>
    </source>
</reference>
<proteinExistence type="predicted"/>
<dbReference type="AlphaFoldDB" id="A0A420I5I4"/>
<evidence type="ECO:0000313" key="2">
    <source>
        <dbReference type="Proteomes" id="UP000286134"/>
    </source>
</evidence>
<dbReference type="Proteomes" id="UP000286134">
    <property type="component" value="Unassembled WGS sequence"/>
</dbReference>
<evidence type="ECO:0000313" key="1">
    <source>
        <dbReference type="EMBL" id="RKF64978.1"/>
    </source>
</evidence>
<organism evidence="1 2">
    <name type="scientific">Erysiphe neolycopersici</name>
    <dbReference type="NCBI Taxonomy" id="212602"/>
    <lineage>
        <taxon>Eukaryota</taxon>
        <taxon>Fungi</taxon>
        <taxon>Dikarya</taxon>
        <taxon>Ascomycota</taxon>
        <taxon>Pezizomycotina</taxon>
        <taxon>Leotiomycetes</taxon>
        <taxon>Erysiphales</taxon>
        <taxon>Erysiphaceae</taxon>
        <taxon>Erysiphe</taxon>
    </lineage>
</organism>
<name>A0A420I5I4_9PEZI</name>
<dbReference type="EMBL" id="MCFK01001445">
    <property type="protein sequence ID" value="RKF64978.1"/>
    <property type="molecule type" value="Genomic_DNA"/>
</dbReference>
<sequence length="101" mass="11408">MIVVSTTKSEIMALKTIGRELSSTKRLYASIPLEPECYTPLLCDNLQTVGCVTKHYPQITSKIRHRFTSPLAKPDEDFTKSLGIEKHREFVIHLELCDASS</sequence>